<evidence type="ECO:0000313" key="2">
    <source>
        <dbReference type="Proteomes" id="UP001059663"/>
    </source>
</evidence>
<gene>
    <name evidence="1" type="ORF">LP422_12185</name>
</gene>
<proteinExistence type="predicted"/>
<dbReference type="Proteomes" id="UP001059663">
    <property type="component" value="Chromosome"/>
</dbReference>
<name>A0AC61U0Z2_9MICO</name>
<protein>
    <submittedName>
        <fullName evidence="1">Uncharacterized protein</fullName>
    </submittedName>
</protein>
<reference evidence="1" key="1">
    <citation type="submission" date="2021-11" db="EMBL/GenBank/DDBJ databases">
        <title>Study of the species diversity of bacterial strains isolated from a unique natural object - Shulgan-Tash cave (Bashkiria).</title>
        <authorList>
            <person name="Sazanova A.L."/>
            <person name="Chirak E.R."/>
            <person name="Safronova V.I."/>
        </authorList>
    </citation>
    <scope>NUCLEOTIDE SEQUENCE</scope>
    <source>
        <strain evidence="1">P1</strain>
    </source>
</reference>
<organism evidence="1 2">
    <name type="scientific">Janibacter limosus</name>
    <dbReference type="NCBI Taxonomy" id="53458"/>
    <lineage>
        <taxon>Bacteria</taxon>
        <taxon>Bacillati</taxon>
        <taxon>Actinomycetota</taxon>
        <taxon>Actinomycetes</taxon>
        <taxon>Micrococcales</taxon>
        <taxon>Intrasporangiaceae</taxon>
        <taxon>Janibacter</taxon>
    </lineage>
</organism>
<sequence length="150" mass="15430">MPRRGRIIAAKVVAALVLCLVLLAAGAGAAALATLVSGGEFTLTGISLAGVVLTALVFTLQGVAFGAAFLNTPIAIVASLALPTVWTILTAMIERMAQVATRLDLNLVTGPLTEGTMTGENWAQLATGSAMWVGLPLVIGSYRILTREIK</sequence>
<accession>A0AC61U0Z2</accession>
<evidence type="ECO:0000313" key="1">
    <source>
        <dbReference type="EMBL" id="UUZ43660.1"/>
    </source>
</evidence>
<dbReference type="EMBL" id="CP087977">
    <property type="protein sequence ID" value="UUZ43660.1"/>
    <property type="molecule type" value="Genomic_DNA"/>
</dbReference>